<name>A0ABS9E3K4_9PROT</name>
<organism evidence="1 2">
    <name type="scientific">Acidiphilium iwatense</name>
    <dbReference type="NCBI Taxonomy" id="768198"/>
    <lineage>
        <taxon>Bacteria</taxon>
        <taxon>Pseudomonadati</taxon>
        <taxon>Pseudomonadota</taxon>
        <taxon>Alphaproteobacteria</taxon>
        <taxon>Acetobacterales</taxon>
        <taxon>Acidocellaceae</taxon>
        <taxon>Acidiphilium</taxon>
    </lineage>
</organism>
<accession>A0ABS9E3K4</accession>
<proteinExistence type="predicted"/>
<reference evidence="1 2" key="1">
    <citation type="submission" date="2022-01" db="EMBL/GenBank/DDBJ databases">
        <authorList>
            <person name="Won M."/>
            <person name="Kim S.-J."/>
            <person name="Kwon S.-W."/>
        </authorList>
    </citation>
    <scope>NUCLEOTIDE SEQUENCE [LARGE SCALE GENOMIC DNA]</scope>
    <source>
        <strain evidence="1 2">KCTC 23505</strain>
    </source>
</reference>
<dbReference type="RefSeq" id="WP_235705918.1">
    <property type="nucleotide sequence ID" value="NZ_JAKGBZ010000063.1"/>
</dbReference>
<protein>
    <recommendedName>
        <fullName evidence="3">XRE family transcriptional regulator</fullName>
    </recommendedName>
</protein>
<dbReference type="EMBL" id="JAKGBZ010000063">
    <property type="protein sequence ID" value="MCF3948610.1"/>
    <property type="molecule type" value="Genomic_DNA"/>
</dbReference>
<keyword evidence="2" id="KW-1185">Reference proteome</keyword>
<dbReference type="Proteomes" id="UP001521209">
    <property type="component" value="Unassembled WGS sequence"/>
</dbReference>
<sequence>MTMYTYEEGYRIGEKPITLEIVETILSKQIDDLEPRLTRHGYNVRSLAEQFNAKPVEIKRLLRGELDATRTQELTDEMLAAGLPL</sequence>
<evidence type="ECO:0000313" key="2">
    <source>
        <dbReference type="Proteomes" id="UP001521209"/>
    </source>
</evidence>
<comment type="caution">
    <text evidence="1">The sequence shown here is derived from an EMBL/GenBank/DDBJ whole genome shotgun (WGS) entry which is preliminary data.</text>
</comment>
<evidence type="ECO:0000313" key="1">
    <source>
        <dbReference type="EMBL" id="MCF3948610.1"/>
    </source>
</evidence>
<evidence type="ECO:0008006" key="3">
    <source>
        <dbReference type="Google" id="ProtNLM"/>
    </source>
</evidence>
<gene>
    <name evidence="1" type="ORF">L2A60_18260</name>
</gene>